<protein>
    <submittedName>
        <fullName evidence="1">Uncharacterized protein</fullName>
    </submittedName>
</protein>
<gene>
    <name evidence="1" type="ORF">Vadar_026481</name>
</gene>
<accession>A0ACB7YR08</accession>
<reference evidence="1 2" key="1">
    <citation type="journal article" date="2021" name="Hortic Res">
        <title>High-quality reference genome and annotation aids understanding of berry development for evergreen blueberry (Vaccinium darrowii).</title>
        <authorList>
            <person name="Yu J."/>
            <person name="Hulse-Kemp A.M."/>
            <person name="Babiker E."/>
            <person name="Staton M."/>
        </authorList>
    </citation>
    <scope>NUCLEOTIDE SEQUENCE [LARGE SCALE GENOMIC DNA]</scope>
    <source>
        <strain evidence="2">cv. NJ 8807/NJ 8810</strain>
        <tissue evidence="1">Young leaf</tissue>
    </source>
</reference>
<name>A0ACB7YR08_9ERIC</name>
<sequence length="163" mass="18919">MLNKKPYIQCQCLIPFVERFGTYFGESANHLHLVDCDDQSRIVTEFRVYEMERDYSGWFVRYTVTVNDIRDVYPEMGLDTKSSFSIFCILRRENGNEDESVLVVQLNRNGKVIWYNLMGKPFKKVLDLAPTTSSGDANIDEIGRANRFGWFNAYQYIESAAPV</sequence>
<evidence type="ECO:0000313" key="2">
    <source>
        <dbReference type="Proteomes" id="UP000828048"/>
    </source>
</evidence>
<keyword evidence="2" id="KW-1185">Reference proteome</keyword>
<organism evidence="1 2">
    <name type="scientific">Vaccinium darrowii</name>
    <dbReference type="NCBI Taxonomy" id="229202"/>
    <lineage>
        <taxon>Eukaryota</taxon>
        <taxon>Viridiplantae</taxon>
        <taxon>Streptophyta</taxon>
        <taxon>Embryophyta</taxon>
        <taxon>Tracheophyta</taxon>
        <taxon>Spermatophyta</taxon>
        <taxon>Magnoliopsida</taxon>
        <taxon>eudicotyledons</taxon>
        <taxon>Gunneridae</taxon>
        <taxon>Pentapetalae</taxon>
        <taxon>asterids</taxon>
        <taxon>Ericales</taxon>
        <taxon>Ericaceae</taxon>
        <taxon>Vaccinioideae</taxon>
        <taxon>Vaccinieae</taxon>
        <taxon>Vaccinium</taxon>
    </lineage>
</organism>
<evidence type="ECO:0000313" key="1">
    <source>
        <dbReference type="EMBL" id="KAH7855582.1"/>
    </source>
</evidence>
<dbReference type="EMBL" id="CM037161">
    <property type="protein sequence ID" value="KAH7855582.1"/>
    <property type="molecule type" value="Genomic_DNA"/>
</dbReference>
<proteinExistence type="predicted"/>
<dbReference type="Proteomes" id="UP000828048">
    <property type="component" value="Chromosome 11"/>
</dbReference>
<comment type="caution">
    <text evidence="1">The sequence shown here is derived from an EMBL/GenBank/DDBJ whole genome shotgun (WGS) entry which is preliminary data.</text>
</comment>